<dbReference type="Proteomes" id="UP001285908">
    <property type="component" value="Unassembled WGS sequence"/>
</dbReference>
<dbReference type="AlphaFoldDB" id="A0AAJ0MR35"/>
<feature type="compositionally biased region" description="Basic and acidic residues" evidence="2">
    <location>
        <begin position="370"/>
        <end position="381"/>
    </location>
</feature>
<dbReference type="GeneID" id="87874758"/>
<gene>
    <name evidence="4" type="ORF">B0T23DRAFT_379241</name>
</gene>
<dbReference type="PROSITE" id="PS50882">
    <property type="entry name" value="YTH"/>
    <property type="match status" value="1"/>
</dbReference>
<feature type="compositionally biased region" description="Basic and acidic residues" evidence="2">
    <location>
        <begin position="706"/>
        <end position="718"/>
    </location>
</feature>
<dbReference type="PANTHER" id="PTHR12357:SF3">
    <property type="entry name" value="YTH DOMAIN-CONTAINING PROTEIN 1"/>
    <property type="match status" value="1"/>
</dbReference>
<feature type="compositionally biased region" description="Polar residues" evidence="2">
    <location>
        <begin position="655"/>
        <end position="668"/>
    </location>
</feature>
<dbReference type="Gene3D" id="3.10.590.10">
    <property type="entry name" value="ph1033 like domains"/>
    <property type="match status" value="1"/>
</dbReference>
<feature type="region of interest" description="Disordered" evidence="2">
    <location>
        <begin position="473"/>
        <end position="498"/>
    </location>
</feature>
<feature type="compositionally biased region" description="Polar residues" evidence="2">
    <location>
        <begin position="117"/>
        <end position="129"/>
    </location>
</feature>
<dbReference type="EMBL" id="JAULSX010000004">
    <property type="protein sequence ID" value="KAK3492243.1"/>
    <property type="molecule type" value="Genomic_DNA"/>
</dbReference>
<feature type="compositionally biased region" description="Basic and acidic residues" evidence="2">
    <location>
        <begin position="174"/>
        <end position="190"/>
    </location>
</feature>
<dbReference type="GO" id="GO:0003729">
    <property type="term" value="F:mRNA binding"/>
    <property type="evidence" value="ECO:0007669"/>
    <property type="project" value="TreeGrafter"/>
</dbReference>
<feature type="compositionally biased region" description="Basic and acidic residues" evidence="2">
    <location>
        <begin position="447"/>
        <end position="460"/>
    </location>
</feature>
<dbReference type="PANTHER" id="PTHR12357">
    <property type="entry name" value="YTH YT521-B HOMOLOGY DOMAIN-CONTAINING"/>
    <property type="match status" value="1"/>
</dbReference>
<keyword evidence="1" id="KW-0175">Coiled coil</keyword>
<comment type="caution">
    <text evidence="4">The sequence shown here is derived from an EMBL/GenBank/DDBJ whole genome shotgun (WGS) entry which is preliminary data.</text>
</comment>
<dbReference type="InterPro" id="IPR007275">
    <property type="entry name" value="YTH_domain"/>
</dbReference>
<protein>
    <submittedName>
        <fullName evidence="4">YT521-B-like domain-containing protein</fullName>
    </submittedName>
</protein>
<evidence type="ECO:0000256" key="1">
    <source>
        <dbReference type="SAM" id="Coils"/>
    </source>
</evidence>
<evidence type="ECO:0000313" key="4">
    <source>
        <dbReference type="EMBL" id="KAK3492243.1"/>
    </source>
</evidence>
<feature type="domain" description="YTH" evidence="3">
    <location>
        <begin position="512"/>
        <end position="646"/>
    </location>
</feature>
<feature type="compositionally biased region" description="Basic and acidic residues" evidence="2">
    <location>
        <begin position="473"/>
        <end position="484"/>
    </location>
</feature>
<dbReference type="CDD" id="cd21134">
    <property type="entry name" value="YTH"/>
    <property type="match status" value="1"/>
</dbReference>
<feature type="region of interest" description="Disordered" evidence="2">
    <location>
        <begin position="106"/>
        <end position="254"/>
    </location>
</feature>
<organism evidence="4 5">
    <name type="scientific">Neurospora hispaniola</name>
    <dbReference type="NCBI Taxonomy" id="588809"/>
    <lineage>
        <taxon>Eukaryota</taxon>
        <taxon>Fungi</taxon>
        <taxon>Dikarya</taxon>
        <taxon>Ascomycota</taxon>
        <taxon>Pezizomycotina</taxon>
        <taxon>Sordariomycetes</taxon>
        <taxon>Sordariomycetidae</taxon>
        <taxon>Sordariales</taxon>
        <taxon>Sordariaceae</taxon>
        <taxon>Neurospora</taxon>
    </lineage>
</organism>
<evidence type="ECO:0000313" key="5">
    <source>
        <dbReference type="Proteomes" id="UP001285908"/>
    </source>
</evidence>
<name>A0AAJ0MR35_9PEZI</name>
<dbReference type="GO" id="GO:0000398">
    <property type="term" value="P:mRNA splicing, via spliceosome"/>
    <property type="evidence" value="ECO:0007669"/>
    <property type="project" value="TreeGrafter"/>
</dbReference>
<dbReference type="Pfam" id="PF04146">
    <property type="entry name" value="YTH"/>
    <property type="match status" value="1"/>
</dbReference>
<dbReference type="InterPro" id="IPR045168">
    <property type="entry name" value="YTH_prot"/>
</dbReference>
<reference evidence="4 5" key="1">
    <citation type="journal article" date="2023" name="Mol. Phylogenet. Evol.">
        <title>Genome-scale phylogeny and comparative genomics of the fungal order Sordariales.</title>
        <authorList>
            <person name="Hensen N."/>
            <person name="Bonometti L."/>
            <person name="Westerberg I."/>
            <person name="Brannstrom I.O."/>
            <person name="Guillou S."/>
            <person name="Cros-Aarteil S."/>
            <person name="Calhoun S."/>
            <person name="Haridas S."/>
            <person name="Kuo A."/>
            <person name="Mondo S."/>
            <person name="Pangilinan J."/>
            <person name="Riley R."/>
            <person name="LaButti K."/>
            <person name="Andreopoulos B."/>
            <person name="Lipzen A."/>
            <person name="Chen C."/>
            <person name="Yan M."/>
            <person name="Daum C."/>
            <person name="Ng V."/>
            <person name="Clum A."/>
            <person name="Steindorff A."/>
            <person name="Ohm R.A."/>
            <person name="Martin F."/>
            <person name="Silar P."/>
            <person name="Natvig D.O."/>
            <person name="Lalanne C."/>
            <person name="Gautier V."/>
            <person name="Ament-Velasquez S.L."/>
            <person name="Kruys A."/>
            <person name="Hutchinson M.I."/>
            <person name="Powell A.J."/>
            <person name="Barry K."/>
            <person name="Miller A.N."/>
            <person name="Grigoriev I.V."/>
            <person name="Debuchy R."/>
            <person name="Gladieux P."/>
            <person name="Hiltunen Thoren M."/>
            <person name="Johannesson H."/>
        </authorList>
    </citation>
    <scope>NUCLEOTIDE SEQUENCE [LARGE SCALE GENOMIC DNA]</scope>
    <source>
        <strain evidence="4 5">FGSC 10403</strain>
    </source>
</reference>
<feature type="coiled-coil region" evidence="1">
    <location>
        <begin position="293"/>
        <end position="325"/>
    </location>
</feature>
<dbReference type="RefSeq" id="XP_062692701.1">
    <property type="nucleotide sequence ID" value="XM_062837136.1"/>
</dbReference>
<feature type="compositionally biased region" description="Basic and acidic residues" evidence="2">
    <location>
        <begin position="391"/>
        <end position="405"/>
    </location>
</feature>
<dbReference type="GO" id="GO:0000381">
    <property type="term" value="P:regulation of alternative mRNA splicing, via spliceosome"/>
    <property type="evidence" value="ECO:0007669"/>
    <property type="project" value="TreeGrafter"/>
</dbReference>
<feature type="compositionally biased region" description="Polar residues" evidence="2">
    <location>
        <begin position="81"/>
        <end position="90"/>
    </location>
</feature>
<keyword evidence="5" id="KW-1185">Reference proteome</keyword>
<feature type="compositionally biased region" description="Polar residues" evidence="2">
    <location>
        <begin position="231"/>
        <end position="251"/>
    </location>
</feature>
<evidence type="ECO:0000259" key="3">
    <source>
        <dbReference type="PROSITE" id="PS50882"/>
    </source>
</evidence>
<feature type="region of interest" description="Disordered" evidence="2">
    <location>
        <begin position="355"/>
        <end position="460"/>
    </location>
</feature>
<proteinExistence type="predicted"/>
<feature type="compositionally biased region" description="Acidic residues" evidence="2">
    <location>
        <begin position="162"/>
        <end position="173"/>
    </location>
</feature>
<sequence>MSSPVPPNMKKLAIAALDAKTRELKQRLQAIMQERSSFPPATSEHLAAASRPLSTTTVASTPRPPQVETPKPRFVPHTVPQVPTETSISADESDIAALIRSFSDHVDPTADIIPRPASSTTQQNQSSVEAQPVQATPAPVSNPSSVRPPKPAEAAITAISTSDEEGEIPSDTEEPVKAGMAHERSQEQSKHQVAQEPDKAPRSGPNSTSNKKQLPQKGPGKPQTGTGKALRTNNRPESQNAQTKNQPTATLLTPEKALERALELNPDLREWLALTNYHDAETRTKKIERYRKLKALAAEKERIEAEHAAQRARLEAEQRKLLEEEGLDFGLIATPVVETAPAIINKVSEVPEVVAPKREREPSVDMTDAPPEKKHRPEENGPRPMDIDNQYDDRYRERGRPEYPIKRAPSWSPRRYRAPSPRRDHRPSRPTSRDREYQHSRFSPRPRSRDRSEYNKYDGRLLHKHDDRSYRDDVNGFFDEHGGDKAQSAQSPRRPRDLEHVEHFDTGKKGDTRFFVLKSFNNENLDKAMDDAIWVTQTSNEEKFTKAYQTCKNVIFFFSVNKSKAFQGYALMTSLPSADINKASWMKNIHWQTSPPFRLRWLSKVAVPFSRIGYLKNPLNENLSVLIAKDGQEVEEDCGRALLREMESYAEWESNKTAFPSGSRQQPQPARRESDSASGFNPASWWKNKKKPHNNTSHWNNQRNTKRADDYHDRFPAR</sequence>
<dbReference type="GO" id="GO:1990247">
    <property type="term" value="F:N6-methyladenosine-containing RNA reader activity"/>
    <property type="evidence" value="ECO:0007669"/>
    <property type="project" value="TreeGrafter"/>
</dbReference>
<dbReference type="GO" id="GO:0005654">
    <property type="term" value="C:nucleoplasm"/>
    <property type="evidence" value="ECO:0007669"/>
    <property type="project" value="TreeGrafter"/>
</dbReference>
<accession>A0AAJ0MR35</accession>
<feature type="region of interest" description="Disordered" evidence="2">
    <location>
        <begin position="34"/>
        <end position="90"/>
    </location>
</feature>
<feature type="region of interest" description="Disordered" evidence="2">
    <location>
        <begin position="654"/>
        <end position="718"/>
    </location>
</feature>
<feature type="compositionally biased region" description="Polar residues" evidence="2">
    <location>
        <begin position="694"/>
        <end position="703"/>
    </location>
</feature>
<feature type="compositionally biased region" description="Low complexity" evidence="2">
    <location>
        <begin position="211"/>
        <end position="228"/>
    </location>
</feature>
<evidence type="ECO:0000256" key="2">
    <source>
        <dbReference type="SAM" id="MobiDB-lite"/>
    </source>
</evidence>